<gene>
    <name evidence="2" type="ORF">E0F89_03665</name>
</gene>
<reference evidence="2 3" key="1">
    <citation type="submission" date="2019-03" db="EMBL/GenBank/DDBJ databases">
        <title>Flavobacterium AT-3-2 sp. nov., isolated from arctic soil.</title>
        <authorList>
            <person name="Chaudhary D.K."/>
        </authorList>
    </citation>
    <scope>NUCLEOTIDE SEQUENCE [LARGE SCALE GENOMIC DNA]</scope>
    <source>
        <strain evidence="2 3">AT-3-2</strain>
    </source>
</reference>
<evidence type="ECO:0000313" key="3">
    <source>
        <dbReference type="Proteomes" id="UP000295278"/>
    </source>
</evidence>
<dbReference type="OrthoDB" id="679547at2"/>
<dbReference type="Proteomes" id="UP000295278">
    <property type="component" value="Unassembled WGS sequence"/>
</dbReference>
<dbReference type="EMBL" id="SMFM01000001">
    <property type="protein sequence ID" value="TDD78740.1"/>
    <property type="molecule type" value="Genomic_DNA"/>
</dbReference>
<protein>
    <recommendedName>
        <fullName evidence="4">Carboxypeptidase regulatory-like domain-containing protein</fullName>
    </recommendedName>
</protein>
<evidence type="ECO:0000256" key="1">
    <source>
        <dbReference type="SAM" id="SignalP"/>
    </source>
</evidence>
<comment type="caution">
    <text evidence="2">The sequence shown here is derived from an EMBL/GenBank/DDBJ whole genome shotgun (WGS) entry which is preliminary data.</text>
</comment>
<dbReference type="AlphaFoldDB" id="A0A4R5B2M0"/>
<keyword evidence="3" id="KW-1185">Reference proteome</keyword>
<name>A0A4R5B2M0_9FLAO</name>
<organism evidence="2 3">
    <name type="scientific">Flavobacterium caseinilyticum</name>
    <dbReference type="NCBI Taxonomy" id="2541732"/>
    <lineage>
        <taxon>Bacteria</taxon>
        <taxon>Pseudomonadati</taxon>
        <taxon>Bacteroidota</taxon>
        <taxon>Flavobacteriia</taxon>
        <taxon>Flavobacteriales</taxon>
        <taxon>Flavobacteriaceae</taxon>
        <taxon>Flavobacterium</taxon>
    </lineage>
</organism>
<evidence type="ECO:0000313" key="2">
    <source>
        <dbReference type="EMBL" id="TDD78740.1"/>
    </source>
</evidence>
<feature type="chain" id="PRO_5020497229" description="Carboxypeptidase regulatory-like domain-containing protein" evidence="1">
    <location>
        <begin position="22"/>
        <end position="791"/>
    </location>
</feature>
<evidence type="ECO:0008006" key="4">
    <source>
        <dbReference type="Google" id="ProtNLM"/>
    </source>
</evidence>
<feature type="signal peptide" evidence="1">
    <location>
        <begin position="1"/>
        <end position="21"/>
    </location>
</feature>
<sequence>MIKLRHFFLLIIFLVSSAIFSQNHEETAKSKIGVVLENYFKLDREAIHIHLNKSTFLSEETIWYQGYIVTRKTTKPFYTSNVFVLLFDENGKQLSEKLVFADNGVFSGHIKLDPNLDSGNYYIQVYTNWMNNFTENESNLVKVNIINPDQGIQNTKKIVKETLKVYLNPEGKNLISGVSNTIGIQVKDCNNNTPTNLEATIQNSKGEALQTVKLNNFGFGKFYTIPTTEVLRVVVKYEDKIIENNLPPANLIGVAIEVSSFMQDNKTTIKVKTNKSSFNSLQFRGLNLVIHQDQNYIVEPLNINPNNLEQIIVVNSTDLNPGINTIRIIDNELKQWSERQIYISPIAKNNYDVIKNNQQENNIKLAAFSNSINNMISISVLPVETKSIDDNNSIIAGLTINPYLKTSLLNSNYYLNDVNRLKYYELDLALLNQESPKYDWDYMKLQPPTAHYTFDIGINLKGTVANPLKSKSFHKVKLVSSKEFITASADVNENGTFEFQNLLLTDSTYVNLSLHKQPKFEYVDAKLALQVVNRKKLYNKVFTGLIEKNCNSENDTIKTVNLDLPYFKEKAIQLKEVVSKNKKKQLTYGNILSNKMLRGHKIDSPNNSSRVLNFIEQNGFKVDRTIGKINIYSRLPQFNPGPPPTPIVYIDDSQLYFDYYLLEFLTMDEVDEIYINALAVVPGINNNLGIIRIYTKKQQNTYSKKSNPNSFFVKDAFSKISTFQNLEYENASSNGFNNFGTINWFTKTISDSKGNFTFDILDYNKKNCKIIIEGMTTDGQIFHEEKVLQLK</sequence>
<dbReference type="RefSeq" id="WP_131908488.1">
    <property type="nucleotide sequence ID" value="NZ_SMFM01000001.1"/>
</dbReference>
<proteinExistence type="predicted"/>
<dbReference type="Gene3D" id="2.60.40.1930">
    <property type="match status" value="1"/>
</dbReference>
<keyword evidence="1" id="KW-0732">Signal</keyword>
<accession>A0A4R5B2M0</accession>